<dbReference type="Pfam" id="PF01363">
    <property type="entry name" value="FYVE"/>
    <property type="match status" value="1"/>
</dbReference>
<evidence type="ECO:0000313" key="6">
    <source>
        <dbReference type="EMBL" id="KAF0693044.1"/>
    </source>
</evidence>
<reference evidence="6" key="2">
    <citation type="submission" date="2019-06" db="EMBL/GenBank/DDBJ databases">
        <title>Genomics analysis of Aphanomyces spp. identifies a new class of oomycete effector associated with host adaptation.</title>
        <authorList>
            <person name="Gaulin E."/>
        </authorList>
    </citation>
    <scope>NUCLEOTIDE SEQUENCE</scope>
    <source>
        <strain evidence="6">CBS 578.67</strain>
    </source>
</reference>
<keyword evidence="8" id="KW-1185">Reference proteome</keyword>
<evidence type="ECO:0000256" key="2">
    <source>
        <dbReference type="ARBA" id="ARBA00022771"/>
    </source>
</evidence>
<evidence type="ECO:0000259" key="5">
    <source>
        <dbReference type="PROSITE" id="PS50178"/>
    </source>
</evidence>
<sequence>MANLPATLFASLPPLHEDTKAKLILKAQKVCQETVQNALTMDAQPIESVLTNPRTRRRARVRKGVDSINPALEGMSCYTQVRASLADVAGFFHLASSTHVRTFARVLGQTILDKRTLYRLVERPVLSGSRDPWYSVSIEWAAIEPPLGFAPRDIVYVECHDEFSFAADGDGRPPRRGWIRCVHSIDLTACPSLWKTHRLRRTALHRSGHVFLETDVPGVLDYYHVLIVDPQPRMPKVVFHAVLKQHVMQSLRLEEHLLLARAPLPPPSLSSSSSSSVCTLCLAKFGFFGKPRRCRHCQHVMCKACCQSWRSGAAPDKIRLCLHCATRLLDAPPTPPVVQPMNDVRCGATFTFLSSNRALHVDGGYASQGNTLPTMEEEATTMMMALPTSTYSLHLTQGSAHQFDLALTMGLSSDALASLALTTNDVVDDDVDDDDDDDTVVDRDALGRVYDDVVAFVLDRQKGG</sequence>
<dbReference type="GO" id="GO:0008270">
    <property type="term" value="F:zinc ion binding"/>
    <property type="evidence" value="ECO:0007669"/>
    <property type="project" value="UniProtKB-KW"/>
</dbReference>
<organism evidence="7 8">
    <name type="scientific">Aphanomyces stellatus</name>
    <dbReference type="NCBI Taxonomy" id="120398"/>
    <lineage>
        <taxon>Eukaryota</taxon>
        <taxon>Sar</taxon>
        <taxon>Stramenopiles</taxon>
        <taxon>Oomycota</taxon>
        <taxon>Saprolegniomycetes</taxon>
        <taxon>Saprolegniales</taxon>
        <taxon>Verrucalvaceae</taxon>
        <taxon>Aphanomyces</taxon>
    </lineage>
</organism>
<dbReference type="PANTHER" id="PTHR13510:SF44">
    <property type="entry name" value="RABENOSYN-5"/>
    <property type="match status" value="1"/>
</dbReference>
<evidence type="ECO:0000313" key="7">
    <source>
        <dbReference type="EMBL" id="VFT92725.1"/>
    </source>
</evidence>
<dbReference type="InterPro" id="IPR023393">
    <property type="entry name" value="START-like_dom_sf"/>
</dbReference>
<gene>
    <name evidence="7" type="primary">Aste57867_15939</name>
    <name evidence="6" type="ORF">As57867_015883</name>
    <name evidence="7" type="ORF">ASTE57867_15939</name>
</gene>
<dbReference type="InterPro" id="IPR052727">
    <property type="entry name" value="Rab4/Rab5_effector"/>
</dbReference>
<reference evidence="7 8" key="1">
    <citation type="submission" date="2019-03" db="EMBL/GenBank/DDBJ databases">
        <authorList>
            <person name="Gaulin E."/>
            <person name="Dumas B."/>
        </authorList>
    </citation>
    <scope>NUCLEOTIDE SEQUENCE [LARGE SCALE GENOMIC DNA]</scope>
    <source>
        <strain evidence="7">CBS 568.67</strain>
    </source>
</reference>
<evidence type="ECO:0000256" key="4">
    <source>
        <dbReference type="PROSITE-ProRule" id="PRU00091"/>
    </source>
</evidence>
<dbReference type="EMBL" id="CAADRA010005796">
    <property type="protein sequence ID" value="VFT92725.1"/>
    <property type="molecule type" value="Genomic_DNA"/>
</dbReference>
<dbReference type="Gene3D" id="3.30.530.20">
    <property type="match status" value="1"/>
</dbReference>
<evidence type="ECO:0000313" key="8">
    <source>
        <dbReference type="Proteomes" id="UP000332933"/>
    </source>
</evidence>
<dbReference type="OrthoDB" id="58838at2759"/>
<dbReference type="InterPro" id="IPR013083">
    <property type="entry name" value="Znf_RING/FYVE/PHD"/>
</dbReference>
<dbReference type="Proteomes" id="UP000332933">
    <property type="component" value="Unassembled WGS sequence"/>
</dbReference>
<keyword evidence="1" id="KW-0479">Metal-binding</keyword>
<dbReference type="InterPro" id="IPR017455">
    <property type="entry name" value="Znf_FYVE-rel"/>
</dbReference>
<dbReference type="PANTHER" id="PTHR13510">
    <property type="entry name" value="FYVE-FINGER-CONTAINING RAB5 EFFECTOR PROTEIN RABENOSYN-5-RELATED"/>
    <property type="match status" value="1"/>
</dbReference>
<dbReference type="AlphaFoldDB" id="A0A485L664"/>
<dbReference type="SUPFAM" id="SSF57903">
    <property type="entry name" value="FYVE/PHD zinc finger"/>
    <property type="match status" value="1"/>
</dbReference>
<name>A0A485L664_9STRA</name>
<keyword evidence="2 4" id="KW-0863">Zinc-finger</keyword>
<accession>A0A485L664</accession>
<dbReference type="InterPro" id="IPR000306">
    <property type="entry name" value="Znf_FYVE"/>
</dbReference>
<dbReference type="InterPro" id="IPR011011">
    <property type="entry name" value="Znf_FYVE_PHD"/>
</dbReference>
<keyword evidence="3" id="KW-0862">Zinc</keyword>
<proteinExistence type="predicted"/>
<protein>
    <submittedName>
        <fullName evidence="7">Aste57867_15939 protein</fullName>
    </submittedName>
</protein>
<dbReference type="EMBL" id="VJMH01005775">
    <property type="protein sequence ID" value="KAF0693044.1"/>
    <property type="molecule type" value="Genomic_DNA"/>
</dbReference>
<dbReference type="PROSITE" id="PS50178">
    <property type="entry name" value="ZF_FYVE"/>
    <property type="match status" value="1"/>
</dbReference>
<dbReference type="SMART" id="SM00064">
    <property type="entry name" value="FYVE"/>
    <property type="match status" value="1"/>
</dbReference>
<dbReference type="Gene3D" id="3.30.40.10">
    <property type="entry name" value="Zinc/RING finger domain, C3HC4 (zinc finger)"/>
    <property type="match status" value="1"/>
</dbReference>
<evidence type="ECO:0000256" key="3">
    <source>
        <dbReference type="ARBA" id="ARBA00022833"/>
    </source>
</evidence>
<feature type="domain" description="FYVE-type" evidence="5">
    <location>
        <begin position="272"/>
        <end position="329"/>
    </location>
</feature>
<evidence type="ECO:0000256" key="1">
    <source>
        <dbReference type="ARBA" id="ARBA00022723"/>
    </source>
</evidence>
<dbReference type="CDD" id="cd00065">
    <property type="entry name" value="FYVE_like_SF"/>
    <property type="match status" value="1"/>
</dbReference>